<proteinExistence type="predicted"/>
<evidence type="ECO:0000313" key="3">
    <source>
        <dbReference type="Proteomes" id="UP001244136"/>
    </source>
</evidence>
<dbReference type="RefSeq" id="WP_281144139.1">
    <property type="nucleotide sequence ID" value="NZ_CP123967.1"/>
</dbReference>
<name>A0ABY8PV57_9ACTN</name>
<keyword evidence="1" id="KW-0812">Transmembrane</keyword>
<protein>
    <recommendedName>
        <fullName evidence="4">LPXTG cell wall anchor domain-containing protein</fullName>
    </recommendedName>
</protein>
<keyword evidence="3" id="KW-1185">Reference proteome</keyword>
<reference evidence="2 3" key="1">
    <citation type="journal article" date="2008" name="Int. J. Syst. Evol. Microbiol.">
        <title>Tessaracoccus flavescens sp. nov., isolated from marine sediment.</title>
        <authorList>
            <person name="Lee D.W."/>
            <person name="Lee S.D."/>
        </authorList>
    </citation>
    <scope>NUCLEOTIDE SEQUENCE [LARGE SCALE GENOMIC DNA]</scope>
    <source>
        <strain evidence="2 3">T21</strain>
    </source>
</reference>
<evidence type="ECO:0000256" key="1">
    <source>
        <dbReference type="SAM" id="Phobius"/>
    </source>
</evidence>
<keyword evidence="1" id="KW-1133">Transmembrane helix</keyword>
<evidence type="ECO:0008006" key="4">
    <source>
        <dbReference type="Google" id="ProtNLM"/>
    </source>
</evidence>
<gene>
    <name evidence="2" type="ORF">QH948_09235</name>
</gene>
<evidence type="ECO:0000313" key="2">
    <source>
        <dbReference type="EMBL" id="WGT46338.1"/>
    </source>
</evidence>
<dbReference type="Proteomes" id="UP001244136">
    <property type="component" value="Chromosome"/>
</dbReference>
<sequence length="42" mass="4443">MSMEVELGPLIGGDWIVAGLCGGLILLLLLVGAFLLGRFTKR</sequence>
<accession>A0ABY8PV57</accession>
<dbReference type="EMBL" id="CP123967">
    <property type="protein sequence ID" value="WGT46338.1"/>
    <property type="molecule type" value="Genomic_DNA"/>
</dbReference>
<organism evidence="2 3">
    <name type="scientific">Tessaracoccus lacteus</name>
    <dbReference type="NCBI Taxonomy" id="3041766"/>
    <lineage>
        <taxon>Bacteria</taxon>
        <taxon>Bacillati</taxon>
        <taxon>Actinomycetota</taxon>
        <taxon>Actinomycetes</taxon>
        <taxon>Propionibacteriales</taxon>
        <taxon>Propionibacteriaceae</taxon>
        <taxon>Tessaracoccus</taxon>
    </lineage>
</organism>
<keyword evidence="1" id="KW-0472">Membrane</keyword>
<feature type="transmembrane region" description="Helical" evidence="1">
    <location>
        <begin position="15"/>
        <end position="36"/>
    </location>
</feature>